<dbReference type="InterPro" id="IPR049945">
    <property type="entry name" value="AAA_22"/>
</dbReference>
<gene>
    <name evidence="3" type="ORF">EGT41_18085</name>
</gene>
<dbReference type="Gene3D" id="3.40.50.300">
    <property type="entry name" value="P-loop containing nucleotide triphosphate hydrolases"/>
    <property type="match status" value="1"/>
</dbReference>
<reference evidence="4" key="1">
    <citation type="submission" date="2018-11" db="EMBL/GenBank/DDBJ databases">
        <title>FDA dAtabase for Regulatory Grade micrObial Sequences (FDA-ARGOS): Supporting development and validation of Infectious Disease Dx tests.</title>
        <authorList>
            <person name="Goldberg B."/>
            <person name="Campos J."/>
            <person name="Tallon L."/>
            <person name="Sadzewicz L."/>
            <person name="Zhao X."/>
            <person name="Vavikolanu K."/>
            <person name="Mehta A."/>
            <person name="Aluvathingal J."/>
            <person name="Nadendla S."/>
            <person name="Geyer C."/>
            <person name="Nandy P."/>
            <person name="Yan Y."/>
            <person name="Sichtig H."/>
        </authorList>
    </citation>
    <scope>NUCLEOTIDE SEQUENCE [LARGE SCALE GENOMIC DNA]</scope>
    <source>
        <strain evidence="4">FDAARGOS_544</strain>
    </source>
</reference>
<dbReference type="Proteomes" id="UP000272140">
    <property type="component" value="Unassembled WGS sequence"/>
</dbReference>
<dbReference type="AlphaFoldDB" id="A0A3R9D7E2"/>
<dbReference type="SUPFAM" id="SSF52540">
    <property type="entry name" value="P-loop containing nucleoside triphosphate hydrolases"/>
    <property type="match status" value="1"/>
</dbReference>
<comment type="caution">
    <text evidence="3">The sequence shown here is derived from an EMBL/GenBank/DDBJ whole genome shotgun (WGS) entry which is preliminary data.</text>
</comment>
<accession>A0A3R9D7E2</accession>
<dbReference type="GO" id="GO:0016887">
    <property type="term" value="F:ATP hydrolysis activity"/>
    <property type="evidence" value="ECO:0007669"/>
    <property type="project" value="InterPro"/>
</dbReference>
<name>A0A3R9D7E2_9BURK</name>
<keyword evidence="3" id="KW-0067">ATP-binding</keyword>
<evidence type="ECO:0000313" key="3">
    <source>
        <dbReference type="EMBL" id="RSC10364.1"/>
    </source>
</evidence>
<protein>
    <submittedName>
        <fullName evidence="3">ATP-binding protein</fullName>
    </submittedName>
</protein>
<proteinExistence type="predicted"/>
<dbReference type="RefSeq" id="WP_082409448.1">
    <property type="nucleotide sequence ID" value="NZ_RKIO01000003.1"/>
</dbReference>
<feature type="domain" description="ORC1/DEAH AAA+ ATPase" evidence="2">
    <location>
        <begin position="132"/>
        <end position="276"/>
    </location>
</feature>
<dbReference type="InterPro" id="IPR027417">
    <property type="entry name" value="P-loop_NTPase"/>
</dbReference>
<dbReference type="GO" id="GO:0005524">
    <property type="term" value="F:ATP binding"/>
    <property type="evidence" value="ECO:0007669"/>
    <property type="project" value="UniProtKB-KW"/>
</dbReference>
<feature type="region of interest" description="Disordered" evidence="1">
    <location>
        <begin position="420"/>
        <end position="473"/>
    </location>
</feature>
<evidence type="ECO:0000259" key="2">
    <source>
        <dbReference type="Pfam" id="PF13401"/>
    </source>
</evidence>
<dbReference type="Pfam" id="PF13401">
    <property type="entry name" value="AAA_22"/>
    <property type="match status" value="1"/>
</dbReference>
<evidence type="ECO:0000256" key="1">
    <source>
        <dbReference type="SAM" id="MobiDB-lite"/>
    </source>
</evidence>
<keyword evidence="3" id="KW-0547">Nucleotide-binding</keyword>
<sequence length="473" mass="53349">MRTATIVPACYHPTDVRRFDGNPFIEALPPLPATRDTFLIQLSNYPDKPTDALRRKSEIVRMMEVNALTEIVYPFPDYEKPAIALASMLRETYIARNPLNAIDMQRRHALATSEKDGLPFPPDWRSSAKGHCIIAVSGMGKTTFADAFLLRYPQVITHTSYHGRRLTCQQITYVMLRVPHDATLKSLCLQFFSEIDRLLGTEYFRSANSVRNISPMVELMNRVATSVSLGLIVIDEVQHIRSASGKNSELMLNLFSEILERIGISLFLMATPALDTSLLTNVHNTRKSVSDGFSKLSPMSKNSPEWIDFTDTYWDHTYVKKKTLLTKNIRQAWYDASAGNTAFAVLSFLLTQRNAIGGVEVVDEAGFNRTLNTDMAILGPAIQALRSRKHAKMAEFDDLLFGSEYEFLMKQLQVDFPAPPISREEFDDISNQERSTKPPRQTRPRLARKTASAPMPPTEDPLKRAGKGRRQSS</sequence>
<feature type="compositionally biased region" description="Basic residues" evidence="1">
    <location>
        <begin position="464"/>
        <end position="473"/>
    </location>
</feature>
<evidence type="ECO:0000313" key="4">
    <source>
        <dbReference type="Proteomes" id="UP000272140"/>
    </source>
</evidence>
<organism evidence="3 4">
    <name type="scientific">Burkholderia cenocepacia</name>
    <dbReference type="NCBI Taxonomy" id="95486"/>
    <lineage>
        <taxon>Bacteria</taxon>
        <taxon>Pseudomonadati</taxon>
        <taxon>Pseudomonadota</taxon>
        <taxon>Betaproteobacteria</taxon>
        <taxon>Burkholderiales</taxon>
        <taxon>Burkholderiaceae</taxon>
        <taxon>Burkholderia</taxon>
        <taxon>Burkholderia cepacia complex</taxon>
    </lineage>
</organism>
<dbReference type="EMBL" id="RKIO01000003">
    <property type="protein sequence ID" value="RSC10364.1"/>
    <property type="molecule type" value="Genomic_DNA"/>
</dbReference>